<dbReference type="Proteomes" id="UP001172673">
    <property type="component" value="Unassembled WGS sequence"/>
</dbReference>
<feature type="region of interest" description="Disordered" evidence="1">
    <location>
        <begin position="331"/>
        <end position="375"/>
    </location>
</feature>
<proteinExistence type="predicted"/>
<reference evidence="2" key="1">
    <citation type="submission" date="2022-10" db="EMBL/GenBank/DDBJ databases">
        <title>Culturing micro-colonial fungi from biological soil crusts in the Mojave desert and describing Neophaeococcomyces mojavensis, and introducing the new genera and species Taxawa tesnikishii.</title>
        <authorList>
            <person name="Kurbessoian T."/>
            <person name="Stajich J.E."/>
        </authorList>
    </citation>
    <scope>NUCLEOTIDE SEQUENCE</scope>
    <source>
        <strain evidence="2">TK_41</strain>
    </source>
</reference>
<sequence>MSNGHLIQAIHIPLRLRNSHGQLPDADEATVTVSAEFGDEPAHLFVIKNHLLNSSDVISAFFQGKTKGTWKILRDVPPEVFEKFSTWLSTKEVFIEEMMEALALREFERSVEGEDDSSEEEEDDSSEEEEDDRSDDVEMEDDAFRAEVVICDDSNDMDCDDDDSSDMDCVDDSSDQDSDDSSHREGDDISIQAGNEWYSHLLTEEDRVFARMVELYIFGDKYKSVDFRRVIMLQMQRFVGNTERCPGFDVVKYAVDRLDLNTSPICRYLVHIYYNSKPRKWNSDLLATLQPQFLAQVLLLIYQALDGGPVATPYDDWCDYHEHESAVEREECQAGRPDDINLQVKTQNADNTDSEEDTQDEDEMEIREDEQEIDV</sequence>
<evidence type="ECO:0000256" key="1">
    <source>
        <dbReference type="SAM" id="MobiDB-lite"/>
    </source>
</evidence>
<organism evidence="2 3">
    <name type="scientific">Cladophialophora chaetospira</name>
    <dbReference type="NCBI Taxonomy" id="386627"/>
    <lineage>
        <taxon>Eukaryota</taxon>
        <taxon>Fungi</taxon>
        <taxon>Dikarya</taxon>
        <taxon>Ascomycota</taxon>
        <taxon>Pezizomycotina</taxon>
        <taxon>Eurotiomycetes</taxon>
        <taxon>Chaetothyriomycetidae</taxon>
        <taxon>Chaetothyriales</taxon>
        <taxon>Herpotrichiellaceae</taxon>
        <taxon>Cladophialophora</taxon>
    </lineage>
</organism>
<feature type="compositionally biased region" description="Acidic residues" evidence="1">
    <location>
        <begin position="113"/>
        <end position="139"/>
    </location>
</feature>
<feature type="region of interest" description="Disordered" evidence="1">
    <location>
        <begin position="153"/>
        <end position="189"/>
    </location>
</feature>
<evidence type="ECO:0000313" key="2">
    <source>
        <dbReference type="EMBL" id="KAJ9610205.1"/>
    </source>
</evidence>
<dbReference type="AlphaFoldDB" id="A0AA38XB45"/>
<evidence type="ECO:0000313" key="3">
    <source>
        <dbReference type="Proteomes" id="UP001172673"/>
    </source>
</evidence>
<accession>A0AA38XB45</accession>
<dbReference type="EMBL" id="JAPDRK010000007">
    <property type="protein sequence ID" value="KAJ9610205.1"/>
    <property type="molecule type" value="Genomic_DNA"/>
</dbReference>
<protein>
    <submittedName>
        <fullName evidence="2">Uncharacterized protein</fullName>
    </submittedName>
</protein>
<feature type="region of interest" description="Disordered" evidence="1">
    <location>
        <begin position="107"/>
        <end position="139"/>
    </location>
</feature>
<name>A0AA38XB45_9EURO</name>
<comment type="caution">
    <text evidence="2">The sequence shown here is derived from an EMBL/GenBank/DDBJ whole genome shotgun (WGS) entry which is preliminary data.</text>
</comment>
<feature type="compositionally biased region" description="Acidic residues" evidence="1">
    <location>
        <begin position="153"/>
        <end position="179"/>
    </location>
</feature>
<keyword evidence="3" id="KW-1185">Reference proteome</keyword>
<gene>
    <name evidence="2" type="ORF">H2200_004982</name>
</gene>
<feature type="compositionally biased region" description="Acidic residues" evidence="1">
    <location>
        <begin position="352"/>
        <end position="375"/>
    </location>
</feature>